<reference evidence="2" key="1">
    <citation type="submission" date="2021-02" db="EMBL/GenBank/DDBJ databases">
        <authorList>
            <person name="Nowell W R."/>
        </authorList>
    </citation>
    <scope>NUCLEOTIDE SEQUENCE</scope>
</reference>
<evidence type="ECO:0000313" key="5">
    <source>
        <dbReference type="EMBL" id="CAF3604413.1"/>
    </source>
</evidence>
<dbReference type="EMBL" id="CAJOBE010000245">
    <property type="protein sequence ID" value="CAF3604413.1"/>
    <property type="molecule type" value="Genomic_DNA"/>
</dbReference>
<dbReference type="EMBL" id="CAJNOU010000334">
    <property type="protein sequence ID" value="CAF0962776.1"/>
    <property type="molecule type" value="Genomic_DNA"/>
</dbReference>
<dbReference type="EMBL" id="CAJNOL010000501">
    <property type="protein sequence ID" value="CAF1093127.1"/>
    <property type="molecule type" value="Genomic_DNA"/>
</dbReference>
<dbReference type="Proteomes" id="UP000663854">
    <property type="component" value="Unassembled WGS sequence"/>
</dbReference>
<evidence type="ECO:0000313" key="6">
    <source>
        <dbReference type="Proteomes" id="UP000663870"/>
    </source>
</evidence>
<protein>
    <submittedName>
        <fullName evidence="2">Uncharacterized protein</fullName>
    </submittedName>
</protein>
<sequence length="215" mass="25052">MKLFCDLLTRHRSNKKKEIIKSTSSSINILSNNAKQSIHRSISPCCDQTLSLFDKQTKCTCHYFNLNDNYLTKNIYTKQISNHSTSCSSLSSQPSINIISSLEYPSHTKYILTITDFCFWYDIRSTLLDIIDRVVAMDDIHHFIVEKNHSTIVKFYLPQLNTNHRKIRQRRPKTSIAIQTSFDNDQRRNVKVQTNTVTLFPIQKQNLSSSRLFLN</sequence>
<dbReference type="CDD" id="cd00010">
    <property type="entry name" value="AAI_LTSS"/>
    <property type="match status" value="1"/>
</dbReference>
<accession>A0A814E454</accession>
<keyword evidence="6" id="KW-1185">Reference proteome</keyword>
<dbReference type="Proteomes" id="UP000663889">
    <property type="component" value="Unassembled WGS sequence"/>
</dbReference>
<organism evidence="2 7">
    <name type="scientific">Rotaria sordida</name>
    <dbReference type="NCBI Taxonomy" id="392033"/>
    <lineage>
        <taxon>Eukaryota</taxon>
        <taxon>Metazoa</taxon>
        <taxon>Spiralia</taxon>
        <taxon>Gnathifera</taxon>
        <taxon>Rotifera</taxon>
        <taxon>Eurotatoria</taxon>
        <taxon>Bdelloidea</taxon>
        <taxon>Philodinida</taxon>
        <taxon>Philodinidae</taxon>
        <taxon>Rotaria</taxon>
    </lineage>
</organism>
<dbReference type="AlphaFoldDB" id="A0A814E454"/>
<gene>
    <name evidence="5" type="ORF">FNK824_LOCUS3582</name>
    <name evidence="4" type="ORF">JXQ802_LOCUS18799</name>
    <name evidence="3" type="ORF">PYM288_LOCUS14701</name>
    <name evidence="1" type="ORF">RFH988_LOCUS10223</name>
    <name evidence="2" type="ORF">SEV965_LOCUS8854</name>
</gene>
<evidence type="ECO:0000313" key="1">
    <source>
        <dbReference type="EMBL" id="CAF0925219.1"/>
    </source>
</evidence>
<dbReference type="Proteomes" id="UP000663870">
    <property type="component" value="Unassembled WGS sequence"/>
</dbReference>
<name>A0A814E454_9BILA</name>
<evidence type="ECO:0000313" key="2">
    <source>
        <dbReference type="EMBL" id="CAF0962776.1"/>
    </source>
</evidence>
<evidence type="ECO:0000313" key="3">
    <source>
        <dbReference type="EMBL" id="CAF1002865.1"/>
    </source>
</evidence>
<dbReference type="EMBL" id="CAJNOH010000331">
    <property type="protein sequence ID" value="CAF1002865.1"/>
    <property type="molecule type" value="Genomic_DNA"/>
</dbReference>
<evidence type="ECO:0000313" key="4">
    <source>
        <dbReference type="EMBL" id="CAF1093127.1"/>
    </source>
</evidence>
<proteinExistence type="predicted"/>
<dbReference type="Proteomes" id="UP000663874">
    <property type="component" value="Unassembled WGS sequence"/>
</dbReference>
<comment type="caution">
    <text evidence="2">The sequence shown here is derived from an EMBL/GenBank/DDBJ whole genome shotgun (WGS) entry which is preliminary data.</text>
</comment>
<dbReference type="EMBL" id="CAJNOO010000378">
    <property type="protein sequence ID" value="CAF0925219.1"/>
    <property type="molecule type" value="Genomic_DNA"/>
</dbReference>
<evidence type="ECO:0000313" key="7">
    <source>
        <dbReference type="Proteomes" id="UP000663889"/>
    </source>
</evidence>
<dbReference type="OrthoDB" id="10001473at2759"/>
<dbReference type="Proteomes" id="UP000663882">
    <property type="component" value="Unassembled WGS sequence"/>
</dbReference>